<protein>
    <submittedName>
        <fullName evidence="1">Uncharacterized protein</fullName>
    </submittedName>
</protein>
<evidence type="ECO:0000313" key="1">
    <source>
        <dbReference type="EMBL" id="KTR07195.1"/>
    </source>
</evidence>
<evidence type="ECO:0000313" key="2">
    <source>
        <dbReference type="Proteomes" id="UP000078252"/>
    </source>
</evidence>
<dbReference type="Proteomes" id="UP000078252">
    <property type="component" value="Unassembled WGS sequence"/>
</dbReference>
<comment type="caution">
    <text evidence="1">The sequence shown here is derived from an EMBL/GenBank/DDBJ whole genome shotgun (WGS) entry which is preliminary data.</text>
</comment>
<accession>A0A175RTP5</accession>
<dbReference type="PATRIC" id="fig|33881.3.peg.1892"/>
<gene>
    <name evidence="1" type="ORF">NS184_07860</name>
</gene>
<name>A0A175RTP5_9MICO</name>
<sequence length="60" mass="6603">MVTRGIRTRMSMRSRSGPESRARYRWPVLAEHSHGVACASPACPHGHGFAAIITWHCSGN</sequence>
<dbReference type="EMBL" id="LDQC01000042">
    <property type="protein sequence ID" value="KTR07195.1"/>
    <property type="molecule type" value="Genomic_DNA"/>
</dbReference>
<proteinExistence type="predicted"/>
<dbReference type="AlphaFoldDB" id="A0A175RTP5"/>
<organism evidence="1 2">
    <name type="scientific">Curtobacterium luteum</name>
    <dbReference type="NCBI Taxonomy" id="33881"/>
    <lineage>
        <taxon>Bacteria</taxon>
        <taxon>Bacillati</taxon>
        <taxon>Actinomycetota</taxon>
        <taxon>Actinomycetes</taxon>
        <taxon>Micrococcales</taxon>
        <taxon>Microbacteriaceae</taxon>
        <taxon>Curtobacterium</taxon>
    </lineage>
</organism>
<reference evidence="1 2" key="1">
    <citation type="journal article" date="2016" name="Front. Microbiol.">
        <title>Genomic Resource of Rice Seed Associated Bacteria.</title>
        <authorList>
            <person name="Midha S."/>
            <person name="Bansal K."/>
            <person name="Sharma S."/>
            <person name="Kumar N."/>
            <person name="Patil P.P."/>
            <person name="Chaudhry V."/>
            <person name="Patil P.B."/>
        </authorList>
    </citation>
    <scope>NUCLEOTIDE SEQUENCE [LARGE SCALE GENOMIC DNA]</scope>
    <source>
        <strain evidence="1 2">NS184</strain>
    </source>
</reference>